<comment type="caution">
    <text evidence="2">The sequence shown here is derived from an EMBL/GenBank/DDBJ whole genome shotgun (WGS) entry which is preliminary data.</text>
</comment>
<evidence type="ECO:0000256" key="1">
    <source>
        <dbReference type="SAM" id="MobiDB-lite"/>
    </source>
</evidence>
<gene>
    <name evidence="2" type="ORF">Cch01nite_21570</name>
</gene>
<protein>
    <submittedName>
        <fullName evidence="2">Uncharacterized protein</fullName>
    </submittedName>
</protein>
<dbReference type="EMBL" id="BONK01000006">
    <property type="protein sequence ID" value="GIG21433.1"/>
    <property type="molecule type" value="Genomic_DNA"/>
</dbReference>
<dbReference type="Proteomes" id="UP000632740">
    <property type="component" value="Unassembled WGS sequence"/>
</dbReference>
<accession>A0A919P3W2</accession>
<evidence type="ECO:0000313" key="3">
    <source>
        <dbReference type="Proteomes" id="UP000632740"/>
    </source>
</evidence>
<name>A0A919P3W2_9CELL</name>
<proteinExistence type="predicted"/>
<dbReference type="AlphaFoldDB" id="A0A919P3W2"/>
<keyword evidence="3" id="KW-1185">Reference proteome</keyword>
<organism evidence="2 3">
    <name type="scientific">Cellulomonas chitinilytica</name>
    <dbReference type="NCBI Taxonomy" id="398759"/>
    <lineage>
        <taxon>Bacteria</taxon>
        <taxon>Bacillati</taxon>
        <taxon>Actinomycetota</taxon>
        <taxon>Actinomycetes</taxon>
        <taxon>Micrococcales</taxon>
        <taxon>Cellulomonadaceae</taxon>
        <taxon>Cellulomonas</taxon>
    </lineage>
</organism>
<sequence length="93" mass="9852">MHLLGGADDPCVLGEERPDLLVPQLERRGARAHGDDVLDALSIDAHGPDLRLRRSCAGPPVGRLEHHREPPCGRPGRALLSGRTLSGARLAAG</sequence>
<feature type="region of interest" description="Disordered" evidence="1">
    <location>
        <begin position="60"/>
        <end position="93"/>
    </location>
</feature>
<evidence type="ECO:0000313" key="2">
    <source>
        <dbReference type="EMBL" id="GIG21433.1"/>
    </source>
</evidence>
<reference evidence="2" key="1">
    <citation type="submission" date="2021-01" db="EMBL/GenBank/DDBJ databases">
        <title>Whole genome shotgun sequence of Cellulomonas chitinilytica NBRC 110799.</title>
        <authorList>
            <person name="Komaki H."/>
            <person name="Tamura T."/>
        </authorList>
    </citation>
    <scope>NUCLEOTIDE SEQUENCE</scope>
    <source>
        <strain evidence="2">NBRC 110799</strain>
    </source>
</reference>